<dbReference type="EMBL" id="LT934425">
    <property type="protein sequence ID" value="SOH03417.1"/>
    <property type="molecule type" value="Genomic_DNA"/>
</dbReference>
<evidence type="ECO:0000313" key="2">
    <source>
        <dbReference type="Proteomes" id="UP000221734"/>
    </source>
</evidence>
<protein>
    <submittedName>
        <fullName evidence="1">Uncharacterized protein</fullName>
    </submittedName>
</protein>
<dbReference type="KEGG" id="kst:KSMBR1_0906"/>
<name>A0A2C9CFA0_KUEST</name>
<gene>
    <name evidence="1" type="ORF">KSMBR1_0906</name>
</gene>
<dbReference type="Proteomes" id="UP000221734">
    <property type="component" value="Chromosome Kuenenia_stuttgartiensis_MBR1"/>
</dbReference>
<proteinExistence type="predicted"/>
<accession>A0A2C9CFA0</accession>
<dbReference type="AlphaFoldDB" id="A0A2C9CFA0"/>
<evidence type="ECO:0000313" key="1">
    <source>
        <dbReference type="EMBL" id="SOH03417.1"/>
    </source>
</evidence>
<sequence length="120" mass="13317">MKTNKTSRTGNQYLSHILIFPFITATGVQGAFPIFCKNVISRGGIVTQASSLRVKYHKQGCLWYNVQLVNQKSGMLLFKLCPPLAGVQGVDWISPPIQLLLYYESKFAPLSHAPQTIPPP</sequence>
<reference evidence="2" key="1">
    <citation type="submission" date="2017-10" db="EMBL/GenBank/DDBJ databases">
        <authorList>
            <person name="Frank J."/>
        </authorList>
    </citation>
    <scope>NUCLEOTIDE SEQUENCE [LARGE SCALE GENOMIC DNA]</scope>
</reference>
<keyword evidence="2" id="KW-1185">Reference proteome</keyword>
<organism evidence="1 2">
    <name type="scientific">Kuenenia stuttgartiensis</name>
    <dbReference type="NCBI Taxonomy" id="174633"/>
    <lineage>
        <taxon>Bacteria</taxon>
        <taxon>Pseudomonadati</taxon>
        <taxon>Planctomycetota</taxon>
        <taxon>Candidatus Brocadiia</taxon>
        <taxon>Candidatus Brocadiales</taxon>
        <taxon>Candidatus Brocadiaceae</taxon>
        <taxon>Candidatus Kuenenia</taxon>
    </lineage>
</organism>